<dbReference type="SUPFAM" id="SSF50494">
    <property type="entry name" value="Trypsin-like serine proteases"/>
    <property type="match status" value="1"/>
</dbReference>
<sequence length="333" mass="36992">MKPYLKLLSFVKVNNSLSKLNAIFNQVNTLVKNFKVVNVTISNKYKVNNIVISLDQPEHYQAFINSIKKLNPIPIIDGPKKAIKENSSTLKSRENNSPILESRENNSPTLESREEIKILSGYAIVSQPSVASGYKCTAGFWVRQQGLAYLATVGHCALNNTPDQHHTLDQDESVRFYFIEPDTEQQKFLGNMTRFDTWPVDRGFILPVDGYSESPFIYSKELKGPLFAIADFARTPNSYAEGTILCKSGSGSGYTCGVVTSVKVNIFLYVRGYGVLYSEGQSELSKTRSELGDTGSPVFSFSNPLTYQTGVNLLGLVIDSDMNVITIHNSRLV</sequence>
<gene>
    <name evidence="2" type="ORF">C2G38_2059593</name>
</gene>
<accession>A0A397W500</accession>
<evidence type="ECO:0000313" key="2">
    <source>
        <dbReference type="EMBL" id="RIB28379.1"/>
    </source>
</evidence>
<feature type="region of interest" description="Disordered" evidence="1">
    <location>
        <begin position="87"/>
        <end position="108"/>
    </location>
</feature>
<dbReference type="InterPro" id="IPR043504">
    <property type="entry name" value="Peptidase_S1_PA_chymotrypsin"/>
</dbReference>
<evidence type="ECO:0008006" key="4">
    <source>
        <dbReference type="Google" id="ProtNLM"/>
    </source>
</evidence>
<dbReference type="Gene3D" id="2.40.10.10">
    <property type="entry name" value="Trypsin-like serine proteases"/>
    <property type="match status" value="2"/>
</dbReference>
<dbReference type="OrthoDB" id="2428722at2759"/>
<evidence type="ECO:0000313" key="3">
    <source>
        <dbReference type="Proteomes" id="UP000266673"/>
    </source>
</evidence>
<proteinExistence type="predicted"/>
<reference evidence="2 3" key="1">
    <citation type="submission" date="2018-06" db="EMBL/GenBank/DDBJ databases">
        <title>Comparative genomics reveals the genomic features of Rhizophagus irregularis, R. cerebriforme, R. diaphanum and Gigaspora rosea, and their symbiotic lifestyle signature.</title>
        <authorList>
            <person name="Morin E."/>
            <person name="San Clemente H."/>
            <person name="Chen E.C.H."/>
            <person name="De La Providencia I."/>
            <person name="Hainaut M."/>
            <person name="Kuo A."/>
            <person name="Kohler A."/>
            <person name="Murat C."/>
            <person name="Tang N."/>
            <person name="Roy S."/>
            <person name="Loubradou J."/>
            <person name="Henrissat B."/>
            <person name="Grigoriev I.V."/>
            <person name="Corradi N."/>
            <person name="Roux C."/>
            <person name="Martin F.M."/>
        </authorList>
    </citation>
    <scope>NUCLEOTIDE SEQUENCE [LARGE SCALE GENOMIC DNA]</scope>
    <source>
        <strain evidence="2 3">DAOM 194757</strain>
    </source>
</reference>
<organism evidence="2 3">
    <name type="scientific">Gigaspora rosea</name>
    <dbReference type="NCBI Taxonomy" id="44941"/>
    <lineage>
        <taxon>Eukaryota</taxon>
        <taxon>Fungi</taxon>
        <taxon>Fungi incertae sedis</taxon>
        <taxon>Mucoromycota</taxon>
        <taxon>Glomeromycotina</taxon>
        <taxon>Glomeromycetes</taxon>
        <taxon>Diversisporales</taxon>
        <taxon>Gigasporaceae</taxon>
        <taxon>Gigaspora</taxon>
    </lineage>
</organism>
<keyword evidence="3" id="KW-1185">Reference proteome</keyword>
<evidence type="ECO:0000256" key="1">
    <source>
        <dbReference type="SAM" id="MobiDB-lite"/>
    </source>
</evidence>
<name>A0A397W500_9GLOM</name>
<comment type="caution">
    <text evidence="2">The sequence shown here is derived from an EMBL/GenBank/DDBJ whole genome shotgun (WGS) entry which is preliminary data.</text>
</comment>
<dbReference type="InterPro" id="IPR009003">
    <property type="entry name" value="Peptidase_S1_PA"/>
</dbReference>
<protein>
    <recommendedName>
        <fullName evidence="4">Trypsin-like cysteine/serine peptidase domain-containing protein</fullName>
    </recommendedName>
</protein>
<dbReference type="EMBL" id="QKWP01000068">
    <property type="protein sequence ID" value="RIB28379.1"/>
    <property type="molecule type" value="Genomic_DNA"/>
</dbReference>
<dbReference type="AlphaFoldDB" id="A0A397W500"/>
<dbReference type="Proteomes" id="UP000266673">
    <property type="component" value="Unassembled WGS sequence"/>
</dbReference>